<keyword evidence="3" id="KW-0804">Transcription</keyword>
<dbReference type="PRINTS" id="PR00035">
    <property type="entry name" value="HTHGNTR"/>
</dbReference>
<dbReference type="InterPro" id="IPR050679">
    <property type="entry name" value="Bact_HTH_transcr_reg"/>
</dbReference>
<keyword evidence="8" id="KW-1185">Reference proteome</keyword>
<evidence type="ECO:0000313" key="5">
    <source>
        <dbReference type="EMBL" id="OAA93130.1"/>
    </source>
</evidence>
<dbReference type="EMBL" id="LITQ01000015">
    <property type="protein sequence ID" value="OAA93130.1"/>
    <property type="molecule type" value="Genomic_DNA"/>
</dbReference>
<dbReference type="CDD" id="cd07377">
    <property type="entry name" value="WHTH_GntR"/>
    <property type="match status" value="1"/>
</dbReference>
<dbReference type="Gene3D" id="1.10.10.10">
    <property type="entry name" value="Winged helix-like DNA-binding domain superfamily/Winged helix DNA-binding domain"/>
    <property type="match status" value="1"/>
</dbReference>
<dbReference type="Pfam" id="PF00392">
    <property type="entry name" value="GntR"/>
    <property type="match status" value="1"/>
</dbReference>
<sequence>MRKVSKDNPLSLHYQIKEILQEMIENEELKPGDAIPTERELCEVQGVSRMTVNKAIMSLVNEGVLYRKQGKGTFVSEAKANQQLSRLKSFTEEMEDEGHKTNTKVLNFQVKKATKKHKIIFKLPDSENMVIEINRLRMRNMEPIAIETVWIPYYMFRDMTREMIDNKSLYKIFRTKYKCFPSKAKQTIEPTKVNDYEASLLGLKNESLALLFRRTTFDEKERPIEYTKSIYRSDNYRYEVILT</sequence>
<evidence type="ECO:0000256" key="2">
    <source>
        <dbReference type="ARBA" id="ARBA00023125"/>
    </source>
</evidence>
<evidence type="ECO:0000256" key="3">
    <source>
        <dbReference type="ARBA" id="ARBA00023163"/>
    </source>
</evidence>
<name>A0A166T3A3_9CLOT</name>
<dbReference type="InterPro" id="IPR000524">
    <property type="entry name" value="Tscrpt_reg_HTH_GntR"/>
</dbReference>
<evidence type="ECO:0000313" key="6">
    <source>
        <dbReference type="EMBL" id="OBR90873.1"/>
    </source>
</evidence>
<dbReference type="PANTHER" id="PTHR44846">
    <property type="entry name" value="MANNOSYL-D-GLYCERATE TRANSPORT/METABOLISM SYSTEM REPRESSOR MNGR-RELATED"/>
    <property type="match status" value="1"/>
</dbReference>
<dbReference type="PATRIC" id="fig|1705578.3.peg.833"/>
<dbReference type="FunFam" id="1.10.10.10:FF:000079">
    <property type="entry name" value="GntR family transcriptional regulator"/>
    <property type="match status" value="1"/>
</dbReference>
<dbReference type="SUPFAM" id="SSF46785">
    <property type="entry name" value="Winged helix' DNA-binding domain"/>
    <property type="match status" value="1"/>
</dbReference>
<dbReference type="PROSITE" id="PS50949">
    <property type="entry name" value="HTH_GNTR"/>
    <property type="match status" value="1"/>
</dbReference>
<dbReference type="InterPro" id="IPR036390">
    <property type="entry name" value="WH_DNA-bd_sf"/>
</dbReference>
<evidence type="ECO:0000313" key="7">
    <source>
        <dbReference type="Proteomes" id="UP000077384"/>
    </source>
</evidence>
<dbReference type="Proteomes" id="UP000077384">
    <property type="component" value="Unassembled WGS sequence"/>
</dbReference>
<reference evidence="6 8" key="2">
    <citation type="journal article" date="2016" name="Front. Microbiol.">
        <title>Industrial Acetogenic Biocatalysts: A Comparative Metabolic and Genomic Analysis.</title>
        <authorList>
            <person name="Bengelsdorf F."/>
            <person name="Poehlein A."/>
            <person name="Sonja S."/>
            <person name="Erz C."/>
            <person name="Hummel T."/>
            <person name="Hoffmeister S."/>
            <person name="Daniel R."/>
            <person name="Durre P."/>
        </authorList>
    </citation>
    <scope>NUCLEOTIDE SEQUENCE [LARGE SCALE GENOMIC DNA]</scope>
    <source>
        <strain evidence="6 8">PTA-10522</strain>
    </source>
</reference>
<dbReference type="InterPro" id="IPR011663">
    <property type="entry name" value="UTRA"/>
</dbReference>
<reference evidence="5 7" key="1">
    <citation type="journal article" date="2015" name="Biotechnol. Bioeng.">
        <title>Genome sequence and phenotypic characterization of Caulobacter segnis.</title>
        <authorList>
            <person name="Patel S."/>
            <person name="Fletcher B."/>
            <person name="Scott D.C."/>
            <person name="Ely B."/>
        </authorList>
    </citation>
    <scope>NUCLEOTIDE SEQUENCE [LARGE SCALE GENOMIC DNA]</scope>
    <source>
        <strain evidence="5 7">PS02</strain>
    </source>
</reference>
<dbReference type="InterPro" id="IPR036388">
    <property type="entry name" value="WH-like_DNA-bd_sf"/>
</dbReference>
<dbReference type="InterPro" id="IPR028978">
    <property type="entry name" value="Chorismate_lyase_/UTRA_dom_sf"/>
</dbReference>
<keyword evidence="2" id="KW-0238">DNA-binding</keyword>
<dbReference type="SUPFAM" id="SSF64288">
    <property type="entry name" value="Chorismate lyase-like"/>
    <property type="match status" value="1"/>
</dbReference>
<dbReference type="AlphaFoldDB" id="A0A166T3A3"/>
<dbReference type="SMART" id="SM00866">
    <property type="entry name" value="UTRA"/>
    <property type="match status" value="1"/>
</dbReference>
<keyword evidence="1" id="KW-0805">Transcription regulation</keyword>
<accession>A0A166T3A3</accession>
<dbReference type="Proteomes" id="UP000093694">
    <property type="component" value="Unassembled WGS sequence"/>
</dbReference>
<dbReference type="Gene3D" id="3.40.1410.10">
    <property type="entry name" value="Chorismate lyase-like"/>
    <property type="match status" value="1"/>
</dbReference>
<dbReference type="GO" id="GO:0045892">
    <property type="term" value="P:negative regulation of DNA-templated transcription"/>
    <property type="evidence" value="ECO:0007669"/>
    <property type="project" value="TreeGrafter"/>
</dbReference>
<dbReference type="GO" id="GO:0003700">
    <property type="term" value="F:DNA-binding transcription factor activity"/>
    <property type="evidence" value="ECO:0007669"/>
    <property type="project" value="InterPro"/>
</dbReference>
<comment type="caution">
    <text evidence="5">The sequence shown here is derived from an EMBL/GenBank/DDBJ whole genome shotgun (WGS) entry which is preliminary data.</text>
</comment>
<evidence type="ECO:0000259" key="4">
    <source>
        <dbReference type="PROSITE" id="PS50949"/>
    </source>
</evidence>
<proteinExistence type="predicted"/>
<evidence type="ECO:0000256" key="1">
    <source>
        <dbReference type="ARBA" id="ARBA00023015"/>
    </source>
</evidence>
<evidence type="ECO:0000313" key="8">
    <source>
        <dbReference type="Proteomes" id="UP000093694"/>
    </source>
</evidence>
<dbReference type="SMART" id="SM00345">
    <property type="entry name" value="HTH_GNTR"/>
    <property type="match status" value="1"/>
</dbReference>
<dbReference type="GO" id="GO:0003677">
    <property type="term" value="F:DNA binding"/>
    <property type="evidence" value="ECO:0007669"/>
    <property type="project" value="UniProtKB-KW"/>
</dbReference>
<dbReference type="Pfam" id="PF07702">
    <property type="entry name" value="UTRA"/>
    <property type="match status" value="1"/>
</dbReference>
<protein>
    <submittedName>
        <fullName evidence="5">HTH-type transcriptional repressor YvoA</fullName>
    </submittedName>
</protein>
<dbReference type="PANTHER" id="PTHR44846:SF1">
    <property type="entry name" value="MANNOSYL-D-GLYCERATE TRANSPORT_METABOLISM SYSTEM REPRESSOR MNGR-RELATED"/>
    <property type="match status" value="1"/>
</dbReference>
<dbReference type="RefSeq" id="WP_063601234.1">
    <property type="nucleotide sequence ID" value="NZ_LITQ01000015.1"/>
</dbReference>
<gene>
    <name evidence="5" type="primary">yvoA</name>
    <name evidence="6" type="ORF">CLCOS_38550</name>
    <name evidence="5" type="ORF">WX73_00455</name>
</gene>
<dbReference type="EMBL" id="LROR01000088">
    <property type="protein sequence ID" value="OBR90873.1"/>
    <property type="molecule type" value="Genomic_DNA"/>
</dbReference>
<feature type="domain" description="HTH gntR-type" evidence="4">
    <location>
        <begin position="10"/>
        <end position="78"/>
    </location>
</feature>
<organism evidence="5 7">
    <name type="scientific">Clostridium coskatii</name>
    <dbReference type="NCBI Taxonomy" id="1705578"/>
    <lineage>
        <taxon>Bacteria</taxon>
        <taxon>Bacillati</taxon>
        <taxon>Bacillota</taxon>
        <taxon>Clostridia</taxon>
        <taxon>Eubacteriales</taxon>
        <taxon>Clostridiaceae</taxon>
        <taxon>Clostridium</taxon>
    </lineage>
</organism>